<feature type="compositionally biased region" description="Basic residues" evidence="1">
    <location>
        <begin position="114"/>
        <end position="123"/>
    </location>
</feature>
<keyword evidence="3" id="KW-1185">Reference proteome</keyword>
<comment type="caution">
    <text evidence="2">The sequence shown here is derived from an EMBL/GenBank/DDBJ whole genome shotgun (WGS) entry which is preliminary data.</text>
</comment>
<name>A0A4C1YKN6_EUMVA</name>
<reference evidence="2 3" key="1">
    <citation type="journal article" date="2019" name="Commun. Biol.">
        <title>The bagworm genome reveals a unique fibroin gene that provides high tensile strength.</title>
        <authorList>
            <person name="Kono N."/>
            <person name="Nakamura H."/>
            <person name="Ohtoshi R."/>
            <person name="Tomita M."/>
            <person name="Numata K."/>
            <person name="Arakawa K."/>
        </authorList>
    </citation>
    <scope>NUCLEOTIDE SEQUENCE [LARGE SCALE GENOMIC DNA]</scope>
</reference>
<evidence type="ECO:0000256" key="1">
    <source>
        <dbReference type="SAM" id="MobiDB-lite"/>
    </source>
</evidence>
<accession>A0A4C1YKN6</accession>
<protein>
    <submittedName>
        <fullName evidence="2">Uncharacterized protein</fullName>
    </submittedName>
</protein>
<sequence>MGERLPAHPAPPAPSTHKKCGRRAGPLVIFESDGRYRPGRTLGYLDESIGIDTGYIRLKSYRVRDDSYDESSVRYRVASDLMERQSVAAVSKRAFNSPNAPAAAPTLRNSRSSRIPRRRSTSL</sequence>
<evidence type="ECO:0000313" key="2">
    <source>
        <dbReference type="EMBL" id="GBP75673.1"/>
    </source>
</evidence>
<dbReference type="AlphaFoldDB" id="A0A4C1YKN6"/>
<dbReference type="EMBL" id="BGZK01001257">
    <property type="protein sequence ID" value="GBP75673.1"/>
    <property type="molecule type" value="Genomic_DNA"/>
</dbReference>
<proteinExistence type="predicted"/>
<evidence type="ECO:0000313" key="3">
    <source>
        <dbReference type="Proteomes" id="UP000299102"/>
    </source>
</evidence>
<feature type="region of interest" description="Disordered" evidence="1">
    <location>
        <begin position="91"/>
        <end position="123"/>
    </location>
</feature>
<dbReference type="Proteomes" id="UP000299102">
    <property type="component" value="Unassembled WGS sequence"/>
</dbReference>
<feature type="region of interest" description="Disordered" evidence="1">
    <location>
        <begin position="1"/>
        <end position="23"/>
    </location>
</feature>
<feature type="compositionally biased region" description="Low complexity" evidence="1">
    <location>
        <begin position="98"/>
        <end position="113"/>
    </location>
</feature>
<organism evidence="2 3">
    <name type="scientific">Eumeta variegata</name>
    <name type="common">Bagworm moth</name>
    <name type="synonym">Eumeta japonica</name>
    <dbReference type="NCBI Taxonomy" id="151549"/>
    <lineage>
        <taxon>Eukaryota</taxon>
        <taxon>Metazoa</taxon>
        <taxon>Ecdysozoa</taxon>
        <taxon>Arthropoda</taxon>
        <taxon>Hexapoda</taxon>
        <taxon>Insecta</taxon>
        <taxon>Pterygota</taxon>
        <taxon>Neoptera</taxon>
        <taxon>Endopterygota</taxon>
        <taxon>Lepidoptera</taxon>
        <taxon>Glossata</taxon>
        <taxon>Ditrysia</taxon>
        <taxon>Tineoidea</taxon>
        <taxon>Psychidae</taxon>
        <taxon>Oiketicinae</taxon>
        <taxon>Eumeta</taxon>
    </lineage>
</organism>
<gene>
    <name evidence="2" type="ORF">EVAR_55887_1</name>
</gene>